<accession>A0A8H3PE71</accession>
<organism evidence="1 2">
    <name type="scientific">Aspergillus udagawae</name>
    <dbReference type="NCBI Taxonomy" id="91492"/>
    <lineage>
        <taxon>Eukaryota</taxon>
        <taxon>Fungi</taxon>
        <taxon>Dikarya</taxon>
        <taxon>Ascomycota</taxon>
        <taxon>Pezizomycotina</taxon>
        <taxon>Eurotiomycetes</taxon>
        <taxon>Eurotiomycetidae</taxon>
        <taxon>Eurotiales</taxon>
        <taxon>Aspergillaceae</taxon>
        <taxon>Aspergillus</taxon>
        <taxon>Aspergillus subgen. Fumigati</taxon>
    </lineage>
</organism>
<sequence length="108" mass="11914">MATGRDGKPTSPICDTCREGTVQGVFGIQMMRSDTKASINFPLLRAIDFNVVKKERVYWAVNTDTVPDFQDLMELSVHNGCGLLVVLTAGIDKGKIQKALTDRNITLR</sequence>
<evidence type="ECO:0000313" key="2">
    <source>
        <dbReference type="Proteomes" id="UP000465221"/>
    </source>
</evidence>
<dbReference type="Proteomes" id="UP000465221">
    <property type="component" value="Unassembled WGS sequence"/>
</dbReference>
<dbReference type="AlphaFoldDB" id="A0A8H3PE71"/>
<reference evidence="1 2" key="1">
    <citation type="submission" date="2020-01" db="EMBL/GenBank/DDBJ databases">
        <title>Draft genome sequence of Aspergillus udagawae IFM 46972.</title>
        <authorList>
            <person name="Takahashi H."/>
            <person name="Yaguchi T."/>
        </authorList>
    </citation>
    <scope>NUCLEOTIDE SEQUENCE [LARGE SCALE GENOMIC DNA]</scope>
    <source>
        <strain evidence="1 2">IFM 46972</strain>
    </source>
</reference>
<comment type="caution">
    <text evidence="1">The sequence shown here is derived from an EMBL/GenBank/DDBJ whole genome shotgun (WGS) entry which is preliminary data.</text>
</comment>
<dbReference type="EMBL" id="BLKC01000079">
    <property type="protein sequence ID" value="GFF49472.1"/>
    <property type="molecule type" value="Genomic_DNA"/>
</dbReference>
<proteinExistence type="predicted"/>
<gene>
    <name evidence="1" type="ORF">IFM46972_08806</name>
</gene>
<name>A0A8H3PE71_9EURO</name>
<protein>
    <submittedName>
        <fullName evidence="1">Uncharacterized protein</fullName>
    </submittedName>
</protein>
<evidence type="ECO:0000313" key="1">
    <source>
        <dbReference type="EMBL" id="GFF49472.1"/>
    </source>
</evidence>